<organism evidence="4 5">
    <name type="scientific">Cardamine amara subsp. amara</name>
    <dbReference type="NCBI Taxonomy" id="228776"/>
    <lineage>
        <taxon>Eukaryota</taxon>
        <taxon>Viridiplantae</taxon>
        <taxon>Streptophyta</taxon>
        <taxon>Embryophyta</taxon>
        <taxon>Tracheophyta</taxon>
        <taxon>Spermatophyta</taxon>
        <taxon>Magnoliopsida</taxon>
        <taxon>eudicotyledons</taxon>
        <taxon>Gunneridae</taxon>
        <taxon>Pentapetalae</taxon>
        <taxon>rosids</taxon>
        <taxon>malvids</taxon>
        <taxon>Brassicales</taxon>
        <taxon>Brassicaceae</taxon>
        <taxon>Cardamineae</taxon>
        <taxon>Cardamine</taxon>
    </lineage>
</organism>
<feature type="domain" description="HAT C-terminal dimerisation" evidence="2">
    <location>
        <begin position="472"/>
        <end position="553"/>
    </location>
</feature>
<accession>A0ABD1B661</accession>
<dbReference type="SUPFAM" id="SSF53098">
    <property type="entry name" value="Ribonuclease H-like"/>
    <property type="match status" value="1"/>
</dbReference>
<sequence>MEDGNEIVVDNQIPTQAEKNTKFLRDTAELLIRTARIPPHGFVQHLGPYLPFRVSQLERQVLKIHKERKDKVKKFLKNFQGKLTISYDLVAHDDEWDNSYSIDFHKDFVCMSAHFVDHKCKVGKWILGYYPIEYVRGEKVAVYRIKNIIHDYEIEDKVSALLVSNYRGLGRKAFDCFRKWIEKKGGKVSNNPFFFRIYCCSDLFRLMARDLFGNMDSLLEDIRVMVGWGKMTSTNWNVSLCNLQGALDMEDKNVFAEDEYYQEFDQPSDEDWIMIRTFCKLGGCIYKVAKELFEGEYSTSNLYFHLLAELKVMLNQELASGDTKYFRRKAKKILKRFDKYWKIMFLVLATASVLDPRFKMKYLQFYCSKEIANHEGSKAETVLDYLRNLYAHYAASGIRPQPECMDATTDSIFCSSEEVKEGVEEESDDEEYGEEEGQKDKEEKKPDAYEGFALFQEFLKFEGSSREFDESELDSYLKEPVMEWNKDFNALEWWREEGQKYPILSRVARDILSIPISRATSFDAYVADKRECPEFVVSMKAKLVNAMMCSKSWSRL</sequence>
<evidence type="ECO:0000259" key="3">
    <source>
        <dbReference type="Pfam" id="PF14372"/>
    </source>
</evidence>
<evidence type="ECO:0000313" key="4">
    <source>
        <dbReference type="EMBL" id="KAL1214443.1"/>
    </source>
</evidence>
<proteinExistence type="predicted"/>
<feature type="region of interest" description="Disordered" evidence="1">
    <location>
        <begin position="419"/>
        <end position="444"/>
    </location>
</feature>
<dbReference type="Pfam" id="PF14372">
    <property type="entry name" value="hAT-like_RNase-H"/>
    <property type="match status" value="1"/>
</dbReference>
<reference evidence="4 5" key="1">
    <citation type="submission" date="2024-04" db="EMBL/GenBank/DDBJ databases">
        <title>Genome assembly C_amara_ONT_v2.</title>
        <authorList>
            <person name="Yant L."/>
            <person name="Moore C."/>
            <person name="Slenker M."/>
        </authorList>
    </citation>
    <scope>NUCLEOTIDE SEQUENCE [LARGE SCALE GENOMIC DNA]</scope>
    <source>
        <tissue evidence="4">Leaf</tissue>
    </source>
</reference>
<dbReference type="InterPro" id="IPR025525">
    <property type="entry name" value="hAT-like_transposase_RNase-H"/>
</dbReference>
<evidence type="ECO:0000256" key="1">
    <source>
        <dbReference type="SAM" id="MobiDB-lite"/>
    </source>
</evidence>
<gene>
    <name evidence="4" type="ORF">V5N11_024015</name>
</gene>
<feature type="compositionally biased region" description="Acidic residues" evidence="1">
    <location>
        <begin position="423"/>
        <end position="435"/>
    </location>
</feature>
<comment type="caution">
    <text evidence="4">The sequence shown here is derived from an EMBL/GenBank/DDBJ whole genome shotgun (WGS) entry which is preliminary data.</text>
</comment>
<dbReference type="EMBL" id="JBANAX010000313">
    <property type="protein sequence ID" value="KAL1214443.1"/>
    <property type="molecule type" value="Genomic_DNA"/>
</dbReference>
<dbReference type="PANTHER" id="PTHR23272">
    <property type="entry name" value="BED FINGER-RELATED"/>
    <property type="match status" value="1"/>
</dbReference>
<evidence type="ECO:0000313" key="5">
    <source>
        <dbReference type="Proteomes" id="UP001558713"/>
    </source>
</evidence>
<protein>
    <submittedName>
        <fullName evidence="4">Zinc finger BED domain-containing protein RICESLEEPER 2</fullName>
    </submittedName>
</protein>
<keyword evidence="5" id="KW-1185">Reference proteome</keyword>
<dbReference type="InterPro" id="IPR012337">
    <property type="entry name" value="RNaseH-like_sf"/>
</dbReference>
<dbReference type="InterPro" id="IPR008906">
    <property type="entry name" value="HATC_C_dom"/>
</dbReference>
<dbReference type="PANTHER" id="PTHR23272:SF135">
    <property type="entry name" value="ZINC FINGER BED DOMAIN-CONTAINING PROTEIN DAYSLEEPER-LIKE"/>
    <property type="match status" value="1"/>
</dbReference>
<dbReference type="Pfam" id="PF05699">
    <property type="entry name" value="Dimer_Tnp_hAT"/>
    <property type="match status" value="1"/>
</dbReference>
<evidence type="ECO:0000259" key="2">
    <source>
        <dbReference type="Pfam" id="PF05699"/>
    </source>
</evidence>
<dbReference type="AlphaFoldDB" id="A0ABD1B661"/>
<dbReference type="Proteomes" id="UP001558713">
    <property type="component" value="Unassembled WGS sequence"/>
</dbReference>
<name>A0ABD1B661_CARAN</name>
<feature type="domain" description="hAT-like transposase RNase-H fold" evidence="3">
    <location>
        <begin position="296"/>
        <end position="393"/>
    </location>
</feature>